<evidence type="ECO:0000313" key="3">
    <source>
        <dbReference type="Proteomes" id="UP001558713"/>
    </source>
</evidence>
<dbReference type="InterPro" id="IPR033640">
    <property type="entry name" value="FAR_C"/>
</dbReference>
<evidence type="ECO:0000313" key="2">
    <source>
        <dbReference type="EMBL" id="KAL1191510.1"/>
    </source>
</evidence>
<dbReference type="PANTHER" id="PTHR11011:SF66">
    <property type="entry name" value="FATTY ACYL-COA REDUCTASE 6, CHLOROPLASTIC"/>
    <property type="match status" value="1"/>
</dbReference>
<dbReference type="CDD" id="cd09071">
    <property type="entry name" value="FAR_C"/>
    <property type="match status" value="1"/>
</dbReference>
<dbReference type="Gene3D" id="3.40.50.720">
    <property type="entry name" value="NAD(P)-binding Rossmann-like Domain"/>
    <property type="match status" value="1"/>
</dbReference>
<dbReference type="AlphaFoldDB" id="A0ABD0Z9Y2"/>
<dbReference type="Pfam" id="PF03015">
    <property type="entry name" value="Sterile"/>
    <property type="match status" value="1"/>
</dbReference>
<protein>
    <submittedName>
        <fullName evidence="2">Fatty acyl-CoA reductase 6</fullName>
    </submittedName>
</protein>
<organism evidence="2 3">
    <name type="scientific">Cardamine amara subsp. amara</name>
    <dbReference type="NCBI Taxonomy" id="228776"/>
    <lineage>
        <taxon>Eukaryota</taxon>
        <taxon>Viridiplantae</taxon>
        <taxon>Streptophyta</taxon>
        <taxon>Embryophyta</taxon>
        <taxon>Tracheophyta</taxon>
        <taxon>Spermatophyta</taxon>
        <taxon>Magnoliopsida</taxon>
        <taxon>eudicotyledons</taxon>
        <taxon>Gunneridae</taxon>
        <taxon>Pentapetalae</taxon>
        <taxon>rosids</taxon>
        <taxon>malvids</taxon>
        <taxon>Brassicales</taxon>
        <taxon>Brassicaceae</taxon>
        <taxon>Cardamineae</taxon>
        <taxon>Cardamine</taxon>
    </lineage>
</organism>
<accession>A0ABD0Z9Y2</accession>
<comment type="caution">
    <text evidence="2">The sequence shown here is derived from an EMBL/GenBank/DDBJ whole genome shotgun (WGS) entry which is preliminary data.</text>
</comment>
<proteinExistence type="predicted"/>
<name>A0ABD0Z9Y2_CARAN</name>
<sequence>MTDPIIVAYGKGQISDFWGDSQSLLDVIPVDMVANAAIAAMAKHGCGISELKVYNVTSSSHVNPLGAGELMDLSHQHLCDSPLEEKVIDLERMKFHSSLEGFTSSVFNTIRKQEREINNEGRGLSMQGKRKLDYFVSLAKTYEPYTFFKARFEDTNTTSLLQEMSMEERKMFDFDIRGIDWEHYIVNIHLPGLKKEILSVKTRSKRV</sequence>
<keyword evidence="3" id="KW-1185">Reference proteome</keyword>
<dbReference type="PANTHER" id="PTHR11011">
    <property type="entry name" value="MALE STERILITY PROTEIN 2-RELATED"/>
    <property type="match status" value="1"/>
</dbReference>
<evidence type="ECO:0000259" key="1">
    <source>
        <dbReference type="Pfam" id="PF03015"/>
    </source>
</evidence>
<dbReference type="EMBL" id="JBANAX010000851">
    <property type="protein sequence ID" value="KAL1191510.1"/>
    <property type="molecule type" value="Genomic_DNA"/>
</dbReference>
<reference evidence="2 3" key="1">
    <citation type="submission" date="2024-04" db="EMBL/GenBank/DDBJ databases">
        <title>Genome assembly C_amara_ONT_v2.</title>
        <authorList>
            <person name="Yant L."/>
            <person name="Moore C."/>
            <person name="Slenker M."/>
        </authorList>
    </citation>
    <scope>NUCLEOTIDE SEQUENCE [LARGE SCALE GENOMIC DNA]</scope>
    <source>
        <tissue evidence="2">Leaf</tissue>
    </source>
</reference>
<feature type="domain" description="Fatty acyl-CoA reductase C-terminal" evidence="1">
    <location>
        <begin position="131"/>
        <end position="198"/>
    </location>
</feature>
<dbReference type="Proteomes" id="UP001558713">
    <property type="component" value="Unassembled WGS sequence"/>
</dbReference>
<gene>
    <name evidence="2" type="ORF">V5N11_002333</name>
</gene>
<dbReference type="InterPro" id="IPR026055">
    <property type="entry name" value="FAR"/>
</dbReference>